<keyword evidence="2" id="KW-1185">Reference proteome</keyword>
<reference evidence="1 2" key="1">
    <citation type="journal article" date="2011" name="J. Bacteriol.">
        <title>Complete genome sequence of the industrial strain Ketogulonicigenium vulgare WSH-001.</title>
        <authorList>
            <person name="Liu L."/>
            <person name="Li Y."/>
            <person name="Zhang J."/>
            <person name="Zhou Z."/>
            <person name="Liu J."/>
            <person name="Li X."/>
            <person name="Zhou J."/>
            <person name="Du G."/>
            <person name="Wang L."/>
            <person name="Chen J."/>
        </authorList>
    </citation>
    <scope>NUCLEOTIDE SEQUENCE [LARGE SCALE GENOMIC DNA]</scope>
    <source>
        <strain evidence="1 2">WSH-001</strain>
    </source>
</reference>
<dbReference type="SUPFAM" id="SSF88713">
    <property type="entry name" value="Glycoside hydrolase/deacetylase"/>
    <property type="match status" value="1"/>
</dbReference>
<dbReference type="KEGG" id="kvl:KVU_0613"/>
<dbReference type="InterPro" id="IPR011330">
    <property type="entry name" value="Glyco_hydro/deAcase_b/a-brl"/>
</dbReference>
<protein>
    <submittedName>
        <fullName evidence="1">Uncharacterized protein</fullName>
    </submittedName>
</protein>
<organism evidence="1 2">
    <name type="scientific">Ketogulonicigenium vulgare (strain WSH-001)</name>
    <dbReference type="NCBI Taxonomy" id="759362"/>
    <lineage>
        <taxon>Bacteria</taxon>
        <taxon>Pseudomonadati</taxon>
        <taxon>Pseudomonadota</taxon>
        <taxon>Alphaproteobacteria</taxon>
        <taxon>Rhodobacterales</taxon>
        <taxon>Roseobacteraceae</taxon>
        <taxon>Ketogulonicigenium</taxon>
    </lineage>
</organism>
<gene>
    <name evidence="1" type="ordered locus">KVU_0613</name>
</gene>
<dbReference type="EMBL" id="CP002018">
    <property type="protein sequence ID" value="AEM40451.1"/>
    <property type="molecule type" value="Genomic_DNA"/>
</dbReference>
<name>F9Y3T7_KETVW</name>
<accession>F9Y3T7</accession>
<sequence length="175" mass="17767">MAIVMIDDGMMVGGPQAVAALPMPVTIAIDPSRADATDKMNAYRAMGIEVVALLRLEGAGPTAVFAAQHALPQAVAVMDVDSAEIGTGAANALREAGLGLISMGEGTGDLQHAQITAQLPSTASSPIVLAREISGLAASDQDAVFLTRLRPVVIAALRAGTLPTGFVPVSALLRD</sequence>
<proteinExistence type="predicted"/>
<dbReference type="Gene3D" id="3.20.20.370">
    <property type="entry name" value="Glycoside hydrolase/deacetylase"/>
    <property type="match status" value="1"/>
</dbReference>
<dbReference type="OrthoDB" id="7658418at2"/>
<dbReference type="HOGENOM" id="CLU_1530541_0_0_5"/>
<dbReference type="Proteomes" id="UP000000692">
    <property type="component" value="Chromosome"/>
</dbReference>
<evidence type="ECO:0000313" key="1">
    <source>
        <dbReference type="EMBL" id="AEM40451.1"/>
    </source>
</evidence>
<dbReference type="GO" id="GO:0005975">
    <property type="term" value="P:carbohydrate metabolic process"/>
    <property type="evidence" value="ECO:0007669"/>
    <property type="project" value="InterPro"/>
</dbReference>
<dbReference type="AlphaFoldDB" id="F9Y3T7"/>
<evidence type="ECO:0000313" key="2">
    <source>
        <dbReference type="Proteomes" id="UP000000692"/>
    </source>
</evidence>